<sequence>MRSGSRRLLLASLFCLGLATGGAEAQRVGTNVAGDFDYYVLSLSWSPSYCEAEAERADRFQCAGGRPYSFVVHGLWPQYERGWPEFCPAATSRPSEQIVRSMLDIMPSPGLVRYQWQKHGTCAGLSVEGYFDLVRKARDRVVIPPAFRTVNRYVTVEPGAVENAFRRANPGLAADAIAVDCDRSRLREVRICMDKALNFRGCREVDRRACRLNKVVLPPVRGG</sequence>
<accession>A0AAW5R3K8</accession>
<feature type="chain" id="PRO_5043621983" evidence="3">
    <location>
        <begin position="26"/>
        <end position="223"/>
    </location>
</feature>
<dbReference type="PANTHER" id="PTHR11240:SF22">
    <property type="entry name" value="RIBONUCLEASE T2"/>
    <property type="match status" value="1"/>
</dbReference>
<dbReference type="PROSITE" id="PS00531">
    <property type="entry name" value="RNASE_T2_2"/>
    <property type="match status" value="1"/>
</dbReference>
<proteinExistence type="inferred from homology"/>
<dbReference type="SUPFAM" id="SSF55895">
    <property type="entry name" value="Ribonuclease Rh-like"/>
    <property type="match status" value="1"/>
</dbReference>
<dbReference type="PROSITE" id="PS00530">
    <property type="entry name" value="RNASE_T2_1"/>
    <property type="match status" value="1"/>
</dbReference>
<dbReference type="InterPro" id="IPR036430">
    <property type="entry name" value="RNase_T2-like_sf"/>
</dbReference>
<dbReference type="GO" id="GO:0006401">
    <property type="term" value="P:RNA catabolic process"/>
    <property type="evidence" value="ECO:0007669"/>
    <property type="project" value="UniProtKB-ARBA"/>
</dbReference>
<evidence type="ECO:0000256" key="1">
    <source>
        <dbReference type="ARBA" id="ARBA00007469"/>
    </source>
</evidence>
<dbReference type="Pfam" id="PF00445">
    <property type="entry name" value="Ribonuclease_T2"/>
    <property type="match status" value="1"/>
</dbReference>
<dbReference type="GO" id="GO:0003723">
    <property type="term" value="F:RNA binding"/>
    <property type="evidence" value="ECO:0007669"/>
    <property type="project" value="InterPro"/>
</dbReference>
<evidence type="ECO:0000256" key="2">
    <source>
        <dbReference type="RuleBase" id="RU004328"/>
    </source>
</evidence>
<evidence type="ECO:0000313" key="5">
    <source>
        <dbReference type="Proteomes" id="UP001320898"/>
    </source>
</evidence>
<name>A0AAW5R3K8_9HYPH</name>
<dbReference type="Gene3D" id="3.90.730.10">
    <property type="entry name" value="Ribonuclease T2-like"/>
    <property type="match status" value="1"/>
</dbReference>
<dbReference type="CDD" id="cd01062">
    <property type="entry name" value="RNase_T2_prok"/>
    <property type="match status" value="1"/>
</dbReference>
<comment type="caution">
    <text evidence="4">The sequence shown here is derived from an EMBL/GenBank/DDBJ whole genome shotgun (WGS) entry which is preliminary data.</text>
</comment>
<dbReference type="InterPro" id="IPR033130">
    <property type="entry name" value="RNase_T2_His_AS_2"/>
</dbReference>
<gene>
    <name evidence="4" type="ORF">MUB46_23505</name>
</gene>
<keyword evidence="3" id="KW-0732">Signal</keyword>
<keyword evidence="5" id="KW-1185">Reference proteome</keyword>
<evidence type="ECO:0000256" key="3">
    <source>
        <dbReference type="SAM" id="SignalP"/>
    </source>
</evidence>
<dbReference type="InterPro" id="IPR018188">
    <property type="entry name" value="RNase_T2_His_AS_1"/>
</dbReference>
<dbReference type="InterPro" id="IPR001568">
    <property type="entry name" value="RNase_T2-like"/>
</dbReference>
<dbReference type="GO" id="GO:0033897">
    <property type="term" value="F:ribonuclease T2 activity"/>
    <property type="evidence" value="ECO:0007669"/>
    <property type="project" value="InterPro"/>
</dbReference>
<reference evidence="4 5" key="1">
    <citation type="submission" date="2022-04" db="EMBL/GenBank/DDBJ databases">
        <authorList>
            <person name="Ye Y.-Q."/>
            <person name="Du Z.-J."/>
        </authorList>
    </citation>
    <scope>NUCLEOTIDE SEQUENCE [LARGE SCALE GENOMIC DNA]</scope>
    <source>
        <strain evidence="4 5">A6E488</strain>
    </source>
</reference>
<dbReference type="EMBL" id="JALIDZ010000016">
    <property type="protein sequence ID" value="MCT8974835.1"/>
    <property type="molecule type" value="Genomic_DNA"/>
</dbReference>
<evidence type="ECO:0000313" key="4">
    <source>
        <dbReference type="EMBL" id="MCT8974835.1"/>
    </source>
</evidence>
<comment type="similarity">
    <text evidence="1 2">Belongs to the RNase T2 family.</text>
</comment>
<dbReference type="RefSeq" id="WP_261618424.1">
    <property type="nucleotide sequence ID" value="NZ_JALIDZ010000016.1"/>
</dbReference>
<dbReference type="AlphaFoldDB" id="A0AAW5R3K8"/>
<organism evidence="4 5">
    <name type="scientific">Microbaculum marinisediminis</name>
    <dbReference type="NCBI Taxonomy" id="2931392"/>
    <lineage>
        <taxon>Bacteria</taxon>
        <taxon>Pseudomonadati</taxon>
        <taxon>Pseudomonadota</taxon>
        <taxon>Alphaproteobacteria</taxon>
        <taxon>Hyphomicrobiales</taxon>
        <taxon>Tepidamorphaceae</taxon>
        <taxon>Microbaculum</taxon>
    </lineage>
</organism>
<dbReference type="PANTHER" id="PTHR11240">
    <property type="entry name" value="RIBONUCLEASE T2"/>
    <property type="match status" value="1"/>
</dbReference>
<dbReference type="Proteomes" id="UP001320898">
    <property type="component" value="Unassembled WGS sequence"/>
</dbReference>
<protein>
    <submittedName>
        <fullName evidence="4">Ribonuclease T2</fullName>
    </submittedName>
</protein>
<feature type="signal peptide" evidence="3">
    <location>
        <begin position="1"/>
        <end position="25"/>
    </location>
</feature>
<dbReference type="InterPro" id="IPR039378">
    <property type="entry name" value="RNase_T2_prok"/>
</dbReference>